<dbReference type="Gene3D" id="2.40.50.90">
    <property type="match status" value="1"/>
</dbReference>
<proteinExistence type="predicted"/>
<dbReference type="Ensembl" id="ENSEBUT00000022228.1">
    <property type="protein sequence ID" value="ENSEBUP00000021653.1"/>
    <property type="gene ID" value="ENSEBUG00000013367.1"/>
</dbReference>
<dbReference type="AlphaFoldDB" id="A0A8C4WZ69"/>
<dbReference type="PANTHER" id="PTHR22948">
    <property type="entry name" value="TUDOR DOMAIN CONTAINING PROTEIN"/>
    <property type="match status" value="1"/>
</dbReference>
<dbReference type="GO" id="GO:0005739">
    <property type="term" value="C:mitochondrion"/>
    <property type="evidence" value="ECO:0007669"/>
    <property type="project" value="UniProtKB-ARBA"/>
</dbReference>
<reference evidence="3" key="2">
    <citation type="submission" date="2025-09" db="UniProtKB">
        <authorList>
            <consortium name="Ensembl"/>
        </authorList>
    </citation>
    <scope>IDENTIFICATION</scope>
</reference>
<evidence type="ECO:0000259" key="2">
    <source>
        <dbReference type="PROSITE" id="PS50304"/>
    </source>
</evidence>
<name>A0A8C4WZ69_EPTBU</name>
<accession>A0A8C4WZ69</accession>
<protein>
    <recommendedName>
        <fullName evidence="2">Tudor domain-containing protein</fullName>
    </recommendedName>
</protein>
<dbReference type="Pfam" id="PF00013">
    <property type="entry name" value="KH_1"/>
    <property type="match status" value="1"/>
</dbReference>
<dbReference type="Proteomes" id="UP000694388">
    <property type="component" value="Unplaced"/>
</dbReference>
<dbReference type="GO" id="GO:0003723">
    <property type="term" value="F:RNA binding"/>
    <property type="evidence" value="ECO:0007669"/>
    <property type="project" value="UniProtKB-UniRule"/>
</dbReference>
<dbReference type="InterPro" id="IPR004088">
    <property type="entry name" value="KH_dom_type_1"/>
</dbReference>
<keyword evidence="4" id="KW-1185">Reference proteome</keyword>
<dbReference type="Gene3D" id="3.30.1370.10">
    <property type="entry name" value="K Homology domain, type 1"/>
    <property type="match status" value="1"/>
</dbReference>
<evidence type="ECO:0000313" key="3">
    <source>
        <dbReference type="Ensembl" id="ENSEBUP00000021653.1"/>
    </source>
</evidence>
<dbReference type="Pfam" id="PF00567">
    <property type="entry name" value="TUDOR"/>
    <property type="match status" value="1"/>
</dbReference>
<evidence type="ECO:0000256" key="1">
    <source>
        <dbReference type="PROSITE-ProRule" id="PRU00117"/>
    </source>
</evidence>
<dbReference type="SMART" id="SM00322">
    <property type="entry name" value="KH"/>
    <property type="match status" value="1"/>
</dbReference>
<organism evidence="3 4">
    <name type="scientific">Eptatretus burgeri</name>
    <name type="common">Inshore hagfish</name>
    <dbReference type="NCBI Taxonomy" id="7764"/>
    <lineage>
        <taxon>Eukaryota</taxon>
        <taxon>Metazoa</taxon>
        <taxon>Chordata</taxon>
        <taxon>Craniata</taxon>
        <taxon>Vertebrata</taxon>
        <taxon>Cyclostomata</taxon>
        <taxon>Myxini</taxon>
        <taxon>Myxiniformes</taxon>
        <taxon>Myxinidae</taxon>
        <taxon>Eptatretinae</taxon>
        <taxon>Eptatretus</taxon>
    </lineage>
</organism>
<dbReference type="GO" id="GO:0034237">
    <property type="term" value="F:protein kinase A regulatory subunit binding"/>
    <property type="evidence" value="ECO:0007669"/>
    <property type="project" value="TreeGrafter"/>
</dbReference>
<evidence type="ECO:0000313" key="4">
    <source>
        <dbReference type="Proteomes" id="UP000694388"/>
    </source>
</evidence>
<dbReference type="InterPro" id="IPR002999">
    <property type="entry name" value="Tudor"/>
</dbReference>
<dbReference type="GeneTree" id="ENSGT00390000001360"/>
<keyword evidence="1" id="KW-0694">RNA-binding</keyword>
<dbReference type="InterPro" id="IPR004087">
    <property type="entry name" value="KH_dom"/>
</dbReference>
<dbReference type="GO" id="GO:0016020">
    <property type="term" value="C:membrane"/>
    <property type="evidence" value="ECO:0007669"/>
    <property type="project" value="TreeGrafter"/>
</dbReference>
<dbReference type="InterPro" id="IPR036612">
    <property type="entry name" value="KH_dom_type_1_sf"/>
</dbReference>
<dbReference type="SUPFAM" id="SSF54791">
    <property type="entry name" value="Eukaryotic type KH-domain (KH-domain type I)"/>
    <property type="match status" value="1"/>
</dbReference>
<dbReference type="SUPFAM" id="SSF63748">
    <property type="entry name" value="Tudor/PWWP/MBT"/>
    <property type="match status" value="1"/>
</dbReference>
<feature type="domain" description="Tudor" evidence="2">
    <location>
        <begin position="671"/>
        <end position="729"/>
    </location>
</feature>
<dbReference type="InterPro" id="IPR047368">
    <property type="entry name" value="KH-I_AKAP1"/>
</dbReference>
<dbReference type="Gene3D" id="2.30.30.140">
    <property type="match status" value="1"/>
</dbReference>
<dbReference type="InterPro" id="IPR050621">
    <property type="entry name" value="Tudor_domain_containing"/>
</dbReference>
<dbReference type="InterPro" id="IPR035437">
    <property type="entry name" value="SNase_OB-fold_sf"/>
</dbReference>
<dbReference type="CDD" id="cd22395">
    <property type="entry name" value="KH-I_AKAP1"/>
    <property type="match status" value="1"/>
</dbReference>
<reference evidence="3" key="1">
    <citation type="submission" date="2025-08" db="UniProtKB">
        <authorList>
            <consortium name="Ensembl"/>
        </authorList>
    </citation>
    <scope>IDENTIFICATION</scope>
</reference>
<sequence>MSVVGRCLPTLRGLAELRMALPAMRLSSGMHSVLSTSLSVAAAGVCLWLVLRKAVYAGKLKRESRLAEHRRHKVESEGLNVQRRSSIEGEKIRNQQKCKLDEDCEKDELLTRSSWIRAPGEEEGFQEKCNPKDGFQEKSDGELQKRLMEKARPCSEVFRTPEAEEQIRWDGHAVQEANEAGSSCGVGENGLKISLFEKSFLVYDRTKNEELETIFLLTRDTEIVWKERNEDGLKEEVELKMPPNALCNGILQKDGLRLQKRLAIELRVEVEENQGSYNEMNNIKMRCKDKRQENMLEELKSMNDYLKKDGFRLQETLRECLVGDFEFEITSHEGSSQANTIKIGEEDQIQNCMFKENNDLIYVTDRILRGGLEVQMEKDFKEENEVERRLTVALAEESCYEQDSLGGHKMWREGVEEIVGVLEGVKDKNEFDYEFEEKNGLWDSKLSQDTGLPDSPREMDREKASGWVERVCDGDKAELECCERNVNERSKRKTPISIIPSTNKCRHGCCFLSSDSEECIIWELRIPKSMVGRLIGKAGGFIKYLMEESGASMFVCEVPQVAAFQVCHMEGSPSQVQKALVLIREKFKSLNLANIASQAHLPSISAPTLPTLSWMRLPAGEAVSVWVVCISSVVRISVHHSGHPACAQLPALHQSMAICYHSMNAPCLSSNAEVGSLCAVSVGDSWLRAQLMAPLTSPALTQIRLLDYGRVLSLPSTSLRRLRTEFASLPFQAIDVCLSNVAPLPGEDSFSPAAVAVLERLTTDAPLLAQVVCYDPCGLPCIYLWRTRDETCLINKELGDRGYAQWLDM</sequence>
<dbReference type="PROSITE" id="PS50084">
    <property type="entry name" value="KH_TYPE_1"/>
    <property type="match status" value="1"/>
</dbReference>
<dbReference type="PROSITE" id="PS50304">
    <property type="entry name" value="TUDOR"/>
    <property type="match status" value="1"/>
</dbReference>
<dbReference type="PANTHER" id="PTHR22948:SF65">
    <property type="entry name" value="A-KINASE ANCHORING PROTEIN 1"/>
    <property type="match status" value="1"/>
</dbReference>